<dbReference type="EMBL" id="JAQHRD010000008">
    <property type="protein sequence ID" value="KAJ6438205.1"/>
    <property type="molecule type" value="Genomic_DNA"/>
</dbReference>
<sequence length="102" mass="11827">MMEINFLRTHAFQCRAIVGPTGQRCMAITGLTKEVWNPPCKKCGLQPKAGDWSVKYVPMPGGVVSEFVNGEWLTKSEVEYEYSWDEELEREDFQERYMEANQ</sequence>
<reference evidence="1" key="1">
    <citation type="submission" date="2023-01" db="EMBL/GenBank/DDBJ databases">
        <title>The growth and conidiation of Purpureocillium lavendulum are regulated by nitrogen source and histone H3K14 acetylation.</title>
        <authorList>
            <person name="Tang P."/>
            <person name="Han J."/>
            <person name="Zhang C."/>
            <person name="Tang P."/>
            <person name="Qi F."/>
            <person name="Zhang K."/>
            <person name="Liang L."/>
        </authorList>
    </citation>
    <scope>NUCLEOTIDE SEQUENCE</scope>
    <source>
        <strain evidence="1">YMF1.00683</strain>
    </source>
</reference>
<name>A0AB34FG50_9HYPO</name>
<comment type="caution">
    <text evidence="1">The sequence shown here is derived from an EMBL/GenBank/DDBJ whole genome shotgun (WGS) entry which is preliminary data.</text>
</comment>
<dbReference type="Proteomes" id="UP001163105">
    <property type="component" value="Unassembled WGS sequence"/>
</dbReference>
<accession>A0AB34FG50</accession>
<protein>
    <submittedName>
        <fullName evidence="1">MFS transporter</fullName>
    </submittedName>
</protein>
<gene>
    <name evidence="1" type="ORF">O9K51_08796</name>
</gene>
<evidence type="ECO:0000313" key="1">
    <source>
        <dbReference type="EMBL" id="KAJ6438205.1"/>
    </source>
</evidence>
<evidence type="ECO:0000313" key="2">
    <source>
        <dbReference type="Proteomes" id="UP001163105"/>
    </source>
</evidence>
<proteinExistence type="predicted"/>
<dbReference type="AlphaFoldDB" id="A0AB34FG50"/>
<keyword evidence="2" id="KW-1185">Reference proteome</keyword>
<organism evidence="1 2">
    <name type="scientific">Purpureocillium lavendulum</name>
    <dbReference type="NCBI Taxonomy" id="1247861"/>
    <lineage>
        <taxon>Eukaryota</taxon>
        <taxon>Fungi</taxon>
        <taxon>Dikarya</taxon>
        <taxon>Ascomycota</taxon>
        <taxon>Pezizomycotina</taxon>
        <taxon>Sordariomycetes</taxon>
        <taxon>Hypocreomycetidae</taxon>
        <taxon>Hypocreales</taxon>
        <taxon>Ophiocordycipitaceae</taxon>
        <taxon>Purpureocillium</taxon>
    </lineage>
</organism>